<dbReference type="GO" id="GO:0016020">
    <property type="term" value="C:membrane"/>
    <property type="evidence" value="ECO:0007669"/>
    <property type="project" value="UniProtKB-SubCell"/>
</dbReference>
<organism evidence="15 16">
    <name type="scientific">Sciurus vulgaris</name>
    <name type="common">Eurasian red squirrel</name>
    <dbReference type="NCBI Taxonomy" id="55149"/>
    <lineage>
        <taxon>Eukaryota</taxon>
        <taxon>Metazoa</taxon>
        <taxon>Chordata</taxon>
        <taxon>Craniata</taxon>
        <taxon>Vertebrata</taxon>
        <taxon>Euteleostomi</taxon>
        <taxon>Mammalia</taxon>
        <taxon>Eutheria</taxon>
        <taxon>Euarchontoglires</taxon>
        <taxon>Glires</taxon>
        <taxon>Rodentia</taxon>
        <taxon>Sciuromorpha</taxon>
        <taxon>Sciuridae</taxon>
        <taxon>Sciurinae</taxon>
        <taxon>Sciurini</taxon>
        <taxon>Sciurus</taxon>
    </lineage>
</organism>
<reference evidence="15" key="1">
    <citation type="submission" date="2025-08" db="UniProtKB">
        <authorList>
            <consortium name="Ensembl"/>
        </authorList>
    </citation>
    <scope>IDENTIFICATION</scope>
</reference>
<feature type="transmembrane region" description="Helical" evidence="14">
    <location>
        <begin position="140"/>
        <end position="161"/>
    </location>
</feature>
<evidence type="ECO:0000256" key="4">
    <source>
        <dbReference type="ARBA" id="ARBA00022606"/>
    </source>
</evidence>
<evidence type="ECO:0000256" key="8">
    <source>
        <dbReference type="ARBA" id="ARBA00023136"/>
    </source>
</evidence>
<evidence type="ECO:0000256" key="3">
    <source>
        <dbReference type="ARBA" id="ARBA00022480"/>
    </source>
</evidence>
<dbReference type="InterPro" id="IPR007960">
    <property type="entry name" value="TAS2R"/>
</dbReference>
<evidence type="ECO:0000256" key="5">
    <source>
        <dbReference type="ARBA" id="ARBA00022692"/>
    </source>
</evidence>
<keyword evidence="5 13" id="KW-0812">Transmembrane</keyword>
<accession>A0A8D2CR80</accession>
<dbReference type="SUPFAM" id="SSF81321">
    <property type="entry name" value="Family A G protein-coupled receptor-like"/>
    <property type="match status" value="1"/>
</dbReference>
<dbReference type="PANTHER" id="PTHR11394">
    <property type="entry name" value="TASTE RECEPTOR TYPE 2"/>
    <property type="match status" value="1"/>
</dbReference>
<dbReference type="Pfam" id="PF05296">
    <property type="entry name" value="TAS2R"/>
    <property type="match status" value="1"/>
</dbReference>
<feature type="transmembrane region" description="Helical" evidence="14">
    <location>
        <begin position="241"/>
        <end position="262"/>
    </location>
</feature>
<keyword evidence="4 13" id="KW-0716">Sensory transduction</keyword>
<keyword evidence="9 13" id="KW-0675">Receptor</keyword>
<keyword evidence="11 13" id="KW-0807">Transducer</keyword>
<comment type="similarity">
    <text evidence="2 12">Belongs to the G-protein coupled receptor T2R family.</text>
</comment>
<keyword evidence="8 13" id="KW-0472">Membrane</keyword>
<dbReference type="OrthoDB" id="8876749at2759"/>
<comment type="subcellular location">
    <subcellularLocation>
        <location evidence="1 13">Membrane</location>
        <topology evidence="1 13">Multi-pass membrane protein</topology>
    </subcellularLocation>
</comment>
<feature type="transmembrane region" description="Helical" evidence="14">
    <location>
        <begin position="58"/>
        <end position="83"/>
    </location>
</feature>
<feature type="transmembrane region" description="Helical" evidence="14">
    <location>
        <begin position="116"/>
        <end position="133"/>
    </location>
</feature>
<dbReference type="FunFam" id="1.20.1070.10:FF:000042">
    <property type="entry name" value="Taste receptor type 2 member 7"/>
    <property type="match status" value="1"/>
</dbReference>
<evidence type="ECO:0000256" key="10">
    <source>
        <dbReference type="ARBA" id="ARBA00023180"/>
    </source>
</evidence>
<sequence length="317" mass="36014">MLNLKIFNWIQVSVFLWVMFKIILSVESIIGSFGNGFIALVNCMDWVKRRKISSVDQILTALALSRIGVLWSVLTSLFVPSFYPGFSMTTKMIRMINITWTVTNHFNLWLSTNLSIFYFLKIANFSNSIFLYLKWRVKKVVFVILLMSLILLLLNIVLINIPNDVWLGGNESNMSYSSSSRKFAQFSRLLSFTNCMFTSIPFAVSLLAFLLLIISLWKHLKRMQHNARGSRDASTSAHVKALQIGITFLVLYAIFFLSLVIQASGSEFQGRKPVILFCQAVGIVFPSGHSLVLISGNGKLRRASLSVLWWLRGRSKC</sequence>
<dbReference type="Gene3D" id="1.20.1070.10">
    <property type="entry name" value="Rhodopsin 7-helix transmembrane proteins"/>
    <property type="match status" value="1"/>
</dbReference>
<name>A0A8D2CR80_SCIVU</name>
<dbReference type="GO" id="GO:0004930">
    <property type="term" value="F:G protein-coupled receptor activity"/>
    <property type="evidence" value="ECO:0007669"/>
    <property type="project" value="UniProtKB-KW"/>
</dbReference>
<dbReference type="PANTHER" id="PTHR11394:SF23">
    <property type="entry name" value="TASTE RECEPTOR TYPE 2 MEMBER 14"/>
    <property type="match status" value="1"/>
</dbReference>
<keyword evidence="7 13" id="KW-0297">G-protein coupled receptor</keyword>
<evidence type="ECO:0000313" key="16">
    <source>
        <dbReference type="Proteomes" id="UP000694564"/>
    </source>
</evidence>
<dbReference type="GeneTree" id="ENSGT01150000286975"/>
<evidence type="ECO:0000256" key="1">
    <source>
        <dbReference type="ARBA" id="ARBA00004141"/>
    </source>
</evidence>
<evidence type="ECO:0000313" key="15">
    <source>
        <dbReference type="Ensembl" id="ENSSVLP00005013688.1"/>
    </source>
</evidence>
<dbReference type="AlphaFoldDB" id="A0A8D2CR80"/>
<keyword evidence="16" id="KW-1185">Reference proteome</keyword>
<proteinExistence type="inferred from homology"/>
<evidence type="ECO:0000256" key="6">
    <source>
        <dbReference type="ARBA" id="ARBA00022989"/>
    </source>
</evidence>
<evidence type="ECO:0000256" key="13">
    <source>
        <dbReference type="RuleBase" id="RU004424"/>
    </source>
</evidence>
<keyword evidence="3 13" id="KW-0919">Taste</keyword>
<evidence type="ECO:0000256" key="9">
    <source>
        <dbReference type="ARBA" id="ARBA00023170"/>
    </source>
</evidence>
<protein>
    <recommendedName>
        <fullName evidence="13">Taste receptor type 2</fullName>
    </recommendedName>
</protein>
<feature type="transmembrane region" description="Helical" evidence="14">
    <location>
        <begin position="274"/>
        <end position="294"/>
    </location>
</feature>
<evidence type="ECO:0000256" key="14">
    <source>
        <dbReference type="SAM" id="Phobius"/>
    </source>
</evidence>
<keyword evidence="6 14" id="KW-1133">Transmembrane helix</keyword>
<evidence type="ECO:0000256" key="11">
    <source>
        <dbReference type="ARBA" id="ARBA00023224"/>
    </source>
</evidence>
<evidence type="ECO:0000256" key="12">
    <source>
        <dbReference type="RuleBase" id="RU004423"/>
    </source>
</evidence>
<reference evidence="15" key="2">
    <citation type="submission" date="2025-09" db="UniProtKB">
        <authorList>
            <consortium name="Ensembl"/>
        </authorList>
    </citation>
    <scope>IDENTIFICATION</scope>
</reference>
<dbReference type="Ensembl" id="ENSSVLT00005015147.1">
    <property type="protein sequence ID" value="ENSSVLP00005013688.1"/>
    <property type="gene ID" value="ENSSVLG00005010885.1"/>
</dbReference>
<dbReference type="CDD" id="cd15019">
    <property type="entry name" value="7tm_TAS2R14-like"/>
    <property type="match status" value="1"/>
</dbReference>
<dbReference type="GO" id="GO:0033038">
    <property type="term" value="F:bitter taste receptor activity"/>
    <property type="evidence" value="ECO:0007669"/>
    <property type="project" value="InterPro"/>
</dbReference>
<evidence type="ECO:0000256" key="2">
    <source>
        <dbReference type="ARBA" id="ARBA00007376"/>
    </source>
</evidence>
<evidence type="ECO:0000256" key="7">
    <source>
        <dbReference type="ARBA" id="ARBA00023040"/>
    </source>
</evidence>
<dbReference type="Proteomes" id="UP000694564">
    <property type="component" value="Chromosome 5"/>
</dbReference>
<feature type="transmembrane region" description="Helical" evidence="14">
    <location>
        <begin position="200"/>
        <end position="220"/>
    </location>
</feature>
<keyword evidence="10" id="KW-0325">Glycoprotein</keyword>